<dbReference type="EMBL" id="JAVDVX010000002">
    <property type="protein sequence ID" value="MDR7089014.1"/>
    <property type="molecule type" value="Genomic_DNA"/>
</dbReference>
<evidence type="ECO:0000313" key="2">
    <source>
        <dbReference type="EMBL" id="MDR7089014.1"/>
    </source>
</evidence>
<dbReference type="InterPro" id="IPR052383">
    <property type="entry name" value="Anti-sigma-E_RseA-like"/>
</dbReference>
<gene>
    <name evidence="2" type="ORF">J2X05_001020</name>
</gene>
<keyword evidence="3" id="KW-1185">Reference proteome</keyword>
<evidence type="ECO:0000313" key="3">
    <source>
        <dbReference type="Proteomes" id="UP001253595"/>
    </source>
</evidence>
<dbReference type="Pfam" id="PF03872">
    <property type="entry name" value="RseA_N"/>
    <property type="match status" value="1"/>
</dbReference>
<protein>
    <submittedName>
        <fullName evidence="2">Sigma-E factor negative regulatory protein RseA</fullName>
    </submittedName>
</protein>
<comment type="caution">
    <text evidence="2">The sequence shown here is derived from an EMBL/GenBank/DDBJ whole genome shotgun (WGS) entry which is preliminary data.</text>
</comment>
<dbReference type="InterPro" id="IPR005572">
    <property type="entry name" value="Anti-sigma_E_RseA_N"/>
</dbReference>
<dbReference type="PANTHER" id="PTHR38104">
    <property type="match status" value="1"/>
</dbReference>
<name>A0ABU1UUZ6_9GAMM</name>
<accession>A0ABU1UUZ6</accession>
<sequence length="243" mass="26108">MTEQIQPPVLAESLSALMDNQASELEIQRLLKALDADPELKATWSRYQIASAGLKKDLSVMASSGFAARISAAIDAEETYSPQSQPAAQEVINRGTGGNVIVMPLRWWQQAGRVAVAASVAGALIVGVQQYQAVAPQTAEFADNTPVTTPAAVNNETKAANLPSGINAPALSARTVAVQSGYESRPQENRRVMFVPRQQAAPIYNEDVSIYVNQLIQEHTDNASTNSGQGMLPYTRVILTEEE</sequence>
<organism evidence="2 3">
    <name type="scientific">Cellvibrio fibrivorans</name>
    <dbReference type="NCBI Taxonomy" id="126350"/>
    <lineage>
        <taxon>Bacteria</taxon>
        <taxon>Pseudomonadati</taxon>
        <taxon>Pseudomonadota</taxon>
        <taxon>Gammaproteobacteria</taxon>
        <taxon>Cellvibrionales</taxon>
        <taxon>Cellvibrionaceae</taxon>
        <taxon>Cellvibrio</taxon>
    </lineage>
</organism>
<reference evidence="2 3" key="1">
    <citation type="submission" date="2023-07" db="EMBL/GenBank/DDBJ databases">
        <title>Sorghum-associated microbial communities from plants grown in Nebraska, USA.</title>
        <authorList>
            <person name="Schachtman D."/>
        </authorList>
    </citation>
    <scope>NUCLEOTIDE SEQUENCE [LARGE SCALE GENOMIC DNA]</scope>
    <source>
        <strain evidence="2 3">BE190</strain>
    </source>
</reference>
<dbReference type="PANTHER" id="PTHR38104:SF1">
    <property type="entry name" value="ANTI-SIGMA-E FACTOR RSEA"/>
    <property type="match status" value="1"/>
</dbReference>
<dbReference type="SUPFAM" id="SSF89069">
    <property type="entry name" value="N-terminal, cytoplasmic domain of anti-sigmaE factor RseA"/>
    <property type="match status" value="1"/>
</dbReference>
<proteinExistence type="predicted"/>
<dbReference type="RefSeq" id="WP_310069528.1">
    <property type="nucleotide sequence ID" value="NZ_JAVDVX010000002.1"/>
</dbReference>
<dbReference type="Proteomes" id="UP001253595">
    <property type="component" value="Unassembled WGS sequence"/>
</dbReference>
<dbReference type="Gene3D" id="1.10.10.880">
    <property type="entry name" value="Anti sigma-E protein RseA, N-terminal domain"/>
    <property type="match status" value="1"/>
</dbReference>
<dbReference type="InterPro" id="IPR036147">
    <property type="entry name" value="Anti-sigma_E_RseA_N_sf"/>
</dbReference>
<evidence type="ECO:0000259" key="1">
    <source>
        <dbReference type="Pfam" id="PF03872"/>
    </source>
</evidence>
<dbReference type="CDD" id="cd16328">
    <property type="entry name" value="RseA_N"/>
    <property type="match status" value="1"/>
</dbReference>
<feature type="domain" description="Anti sigma-E protein RseA N-terminal" evidence="1">
    <location>
        <begin position="11"/>
        <end position="89"/>
    </location>
</feature>